<name>A0A834SX03_9FABA</name>
<keyword evidence="6" id="KW-1185">Reference proteome</keyword>
<dbReference type="Gene3D" id="3.30.200.20">
    <property type="entry name" value="Phosphorylase Kinase, domain 1"/>
    <property type="match status" value="1"/>
</dbReference>
<dbReference type="GO" id="GO:0016301">
    <property type="term" value="F:kinase activity"/>
    <property type="evidence" value="ECO:0007669"/>
    <property type="project" value="UniProtKB-KW"/>
</dbReference>
<dbReference type="EMBL" id="JAAIUW010000010">
    <property type="protein sequence ID" value="KAF7811123.1"/>
    <property type="molecule type" value="Genomic_DNA"/>
</dbReference>
<dbReference type="Proteomes" id="UP000634136">
    <property type="component" value="Unassembled WGS sequence"/>
</dbReference>
<dbReference type="Gene3D" id="3.30.430.20">
    <property type="entry name" value="Gnk2 domain, C-X8-C-X2-C motif"/>
    <property type="match status" value="2"/>
</dbReference>
<evidence type="ECO:0000256" key="2">
    <source>
        <dbReference type="ARBA" id="ARBA00022737"/>
    </source>
</evidence>
<gene>
    <name evidence="5" type="ORF">G2W53_032099</name>
</gene>
<keyword evidence="3" id="KW-0812">Transmembrane</keyword>
<feature type="domain" description="Gnk2-homologous" evidence="4">
    <location>
        <begin position="1"/>
        <end position="48"/>
    </location>
</feature>
<keyword evidence="5" id="KW-0675">Receptor</keyword>
<dbReference type="InterPro" id="IPR038408">
    <property type="entry name" value="GNK2_sf"/>
</dbReference>
<dbReference type="InterPro" id="IPR011009">
    <property type="entry name" value="Kinase-like_dom_sf"/>
</dbReference>
<keyword evidence="3" id="KW-0472">Membrane</keyword>
<dbReference type="SUPFAM" id="SSF56112">
    <property type="entry name" value="Protein kinase-like (PK-like)"/>
    <property type="match status" value="1"/>
</dbReference>
<dbReference type="PROSITE" id="PS51473">
    <property type="entry name" value="GNK2"/>
    <property type="match status" value="2"/>
</dbReference>
<keyword evidence="2" id="KW-0677">Repeat</keyword>
<organism evidence="5 6">
    <name type="scientific">Senna tora</name>
    <dbReference type="NCBI Taxonomy" id="362788"/>
    <lineage>
        <taxon>Eukaryota</taxon>
        <taxon>Viridiplantae</taxon>
        <taxon>Streptophyta</taxon>
        <taxon>Embryophyta</taxon>
        <taxon>Tracheophyta</taxon>
        <taxon>Spermatophyta</taxon>
        <taxon>Magnoliopsida</taxon>
        <taxon>eudicotyledons</taxon>
        <taxon>Gunneridae</taxon>
        <taxon>Pentapetalae</taxon>
        <taxon>rosids</taxon>
        <taxon>fabids</taxon>
        <taxon>Fabales</taxon>
        <taxon>Fabaceae</taxon>
        <taxon>Caesalpinioideae</taxon>
        <taxon>Cassia clade</taxon>
        <taxon>Senna</taxon>
    </lineage>
</organism>
<dbReference type="OrthoDB" id="688481at2759"/>
<proteinExistence type="predicted"/>
<evidence type="ECO:0000313" key="5">
    <source>
        <dbReference type="EMBL" id="KAF7811123.1"/>
    </source>
</evidence>
<comment type="caution">
    <text evidence="5">The sequence shown here is derived from an EMBL/GenBank/DDBJ whole genome shotgun (WGS) entry which is preliminary data.</text>
</comment>
<keyword evidence="1" id="KW-0732">Signal</keyword>
<evidence type="ECO:0000313" key="6">
    <source>
        <dbReference type="Proteomes" id="UP000634136"/>
    </source>
</evidence>
<keyword evidence="5" id="KW-0808">Transferase</keyword>
<dbReference type="PANTHER" id="PTHR32099:SF110">
    <property type="entry name" value="CYSTEINE-RICH RECEPTOR-KINASE-LIKE PROTEIN"/>
    <property type="match status" value="1"/>
</dbReference>
<reference evidence="5" key="1">
    <citation type="submission" date="2020-09" db="EMBL/GenBank/DDBJ databases">
        <title>Genome-Enabled Discovery of Anthraquinone Biosynthesis in Senna tora.</title>
        <authorList>
            <person name="Kang S.-H."/>
            <person name="Pandey R.P."/>
            <person name="Lee C.-M."/>
            <person name="Sim J.-S."/>
            <person name="Jeong J.-T."/>
            <person name="Choi B.-S."/>
            <person name="Jung M."/>
            <person name="Ginzburg D."/>
            <person name="Zhao K."/>
            <person name="Won S.Y."/>
            <person name="Oh T.-J."/>
            <person name="Yu Y."/>
            <person name="Kim N.-H."/>
            <person name="Lee O.R."/>
            <person name="Lee T.-H."/>
            <person name="Bashyal P."/>
            <person name="Kim T.-S."/>
            <person name="Lee W.-H."/>
            <person name="Kawkins C."/>
            <person name="Kim C.-K."/>
            <person name="Kim J.S."/>
            <person name="Ahn B.O."/>
            <person name="Rhee S.Y."/>
            <person name="Sohng J.K."/>
        </authorList>
    </citation>
    <scope>NUCLEOTIDE SEQUENCE</scope>
    <source>
        <tissue evidence="5">Leaf</tissue>
    </source>
</reference>
<feature type="transmembrane region" description="Helical" evidence="3">
    <location>
        <begin position="191"/>
        <end position="213"/>
    </location>
</feature>
<dbReference type="Pfam" id="PF01657">
    <property type="entry name" value="Stress-antifung"/>
    <property type="match status" value="2"/>
</dbReference>
<evidence type="ECO:0000259" key="4">
    <source>
        <dbReference type="PROSITE" id="PS51473"/>
    </source>
</evidence>
<protein>
    <submittedName>
        <fullName evidence="5">Cysteine-rich receptor-like protein kinase 10</fullName>
    </submittedName>
</protein>
<keyword evidence="5" id="KW-0418">Kinase</keyword>
<accession>A0A834SX03</accession>
<dbReference type="CDD" id="cd23509">
    <property type="entry name" value="Gnk2-like"/>
    <property type="match status" value="2"/>
</dbReference>
<keyword evidence="3" id="KW-1133">Transmembrane helix</keyword>
<feature type="domain" description="Gnk2-homologous" evidence="4">
    <location>
        <begin position="57"/>
        <end position="168"/>
    </location>
</feature>
<dbReference type="AlphaFoldDB" id="A0A834SX03"/>
<dbReference type="InterPro" id="IPR002902">
    <property type="entry name" value="GNK2"/>
</dbReference>
<evidence type="ECO:0000256" key="1">
    <source>
        <dbReference type="ARBA" id="ARBA00022729"/>
    </source>
</evidence>
<evidence type="ECO:0000256" key="3">
    <source>
        <dbReference type="SAM" id="Phobius"/>
    </source>
</evidence>
<dbReference type="PANTHER" id="PTHR32099">
    <property type="entry name" value="CYSTEINE-RICH REPEAT SECRETORY PROTEIN"/>
    <property type="match status" value="1"/>
</dbReference>
<sequence>MCRGDVPYPLCSECVNFATQRISSSCPSSKQAIIWYNECLLRYSHTSIFSTLQEWPRYQIKILLGDPAILRRRRFYDTLGWILDGLVDEAAKALVRSDNSKYGVRQGDVSGNTTLYGLAQCTPDLAAGECRRCVRDAIKEITTSCCGGSIGQSVVFPSCIVRYETYPFYQHAQTSTATVANGEGNKMRTQIIAIVAVSIIVLLGILCFCYCIIRTKAKKRSLEKAILTENFGVENTTLDSLQVDMTTILIATNNFSQGSKIGRGGFGVVYKVK</sequence>